<evidence type="ECO:0000313" key="2">
    <source>
        <dbReference type="Proteomes" id="UP000176037"/>
    </source>
</evidence>
<proteinExistence type="predicted"/>
<dbReference type="EMBL" id="MJIC01000015">
    <property type="protein sequence ID" value="OFI33481.1"/>
    <property type="molecule type" value="Genomic_DNA"/>
</dbReference>
<reference evidence="1 2" key="1">
    <citation type="submission" date="2016-09" db="EMBL/GenBank/DDBJ databases">
        <title>Alteromonas lipolytica, a new species isolated from sea water.</title>
        <authorList>
            <person name="Wu Y.-H."/>
            <person name="Cheng H."/>
            <person name="Xu X.-W."/>
        </authorList>
    </citation>
    <scope>NUCLEOTIDE SEQUENCE [LARGE SCALE GENOMIC DNA]</scope>
    <source>
        <strain evidence="1 2">JW12</strain>
    </source>
</reference>
<dbReference type="AlphaFoldDB" id="A0A1E8FC39"/>
<keyword evidence="2" id="KW-1185">Reference proteome</keyword>
<gene>
    <name evidence="1" type="ORF">BFC17_04265</name>
</gene>
<name>A0A1E8FC39_9ALTE</name>
<evidence type="ECO:0000313" key="1">
    <source>
        <dbReference type="EMBL" id="OFI33481.1"/>
    </source>
</evidence>
<protein>
    <submittedName>
        <fullName evidence="1">Uncharacterized protein</fullName>
    </submittedName>
</protein>
<comment type="caution">
    <text evidence="1">The sequence shown here is derived from an EMBL/GenBank/DDBJ whole genome shotgun (WGS) entry which is preliminary data.</text>
</comment>
<sequence length="83" mass="9288">MQSHRKQEAKVDVSREDLKLIIMDLLDAGQFINDEVAGEADNCRVCKQTAVRAGLDIIHQEDCPVGRAYDALGYVFYGFAREA</sequence>
<accession>A0A1E8FC39</accession>
<dbReference type="Proteomes" id="UP000176037">
    <property type="component" value="Unassembled WGS sequence"/>
</dbReference>
<organism evidence="1 2">
    <name type="scientific">Alteromonas lipolytica</name>
    <dbReference type="NCBI Taxonomy" id="1856405"/>
    <lineage>
        <taxon>Bacteria</taxon>
        <taxon>Pseudomonadati</taxon>
        <taxon>Pseudomonadota</taxon>
        <taxon>Gammaproteobacteria</taxon>
        <taxon>Alteromonadales</taxon>
        <taxon>Alteromonadaceae</taxon>
        <taxon>Alteromonas/Salinimonas group</taxon>
        <taxon>Alteromonas</taxon>
    </lineage>
</organism>